<dbReference type="RefSeq" id="XP_022475374.1">
    <property type="nucleotide sequence ID" value="XM_022618062.1"/>
</dbReference>
<accession>A0A1G4B9Y8</accession>
<comment type="caution">
    <text evidence="2">The sequence shown here is derived from an EMBL/GenBank/DDBJ whole genome shotgun (WGS) entry which is preliminary data.</text>
</comment>
<feature type="compositionally biased region" description="Basic and acidic residues" evidence="1">
    <location>
        <begin position="82"/>
        <end position="98"/>
    </location>
</feature>
<gene>
    <name evidence="2" type="ORF">CORC01_06421</name>
</gene>
<protein>
    <submittedName>
        <fullName evidence="2">Uncharacterized protein</fullName>
    </submittedName>
</protein>
<proteinExistence type="predicted"/>
<feature type="region of interest" description="Disordered" evidence="1">
    <location>
        <begin position="82"/>
        <end position="106"/>
    </location>
</feature>
<reference evidence="2 3" key="1">
    <citation type="submission" date="2016-09" db="EMBL/GenBank/DDBJ databases">
        <authorList>
            <person name="Capua I."/>
            <person name="De Benedictis P."/>
            <person name="Joannis T."/>
            <person name="Lombin L.H."/>
            <person name="Cattoli G."/>
        </authorList>
    </citation>
    <scope>NUCLEOTIDE SEQUENCE [LARGE SCALE GENOMIC DNA]</scope>
    <source>
        <strain evidence="2 3">IMI 309357</strain>
    </source>
</reference>
<dbReference type="AlphaFoldDB" id="A0A1G4B9Y8"/>
<dbReference type="EMBL" id="MJBS01000048">
    <property type="protein sequence ID" value="OHE98224.1"/>
    <property type="molecule type" value="Genomic_DNA"/>
</dbReference>
<organism evidence="2 3">
    <name type="scientific">Colletotrichum orchidophilum</name>
    <dbReference type="NCBI Taxonomy" id="1209926"/>
    <lineage>
        <taxon>Eukaryota</taxon>
        <taxon>Fungi</taxon>
        <taxon>Dikarya</taxon>
        <taxon>Ascomycota</taxon>
        <taxon>Pezizomycotina</taxon>
        <taxon>Sordariomycetes</taxon>
        <taxon>Hypocreomycetidae</taxon>
        <taxon>Glomerellales</taxon>
        <taxon>Glomerellaceae</taxon>
        <taxon>Colletotrichum</taxon>
    </lineage>
</organism>
<evidence type="ECO:0000313" key="3">
    <source>
        <dbReference type="Proteomes" id="UP000176998"/>
    </source>
</evidence>
<sequence>MAGKTQKLRLPRFPETPSQSLRGYKQSFFPAANMAGKGLPFAISRGLDFWCKSPSIVTATACLWHIARTLHVLTWKEDPAIRRTTGDDDERNVLKPDDPQGSLGCAEPRSRIQTSEQHETLVLGLVSSPISLDKVSREGAMVGVWKLQIVQQTVEAAARPKLLLLQTPPTWALGSGKDGADGLVISIVDRLSARQNNVARTTDRLSLPLPFMPRLTI</sequence>
<evidence type="ECO:0000313" key="2">
    <source>
        <dbReference type="EMBL" id="OHE98224.1"/>
    </source>
</evidence>
<dbReference type="Proteomes" id="UP000176998">
    <property type="component" value="Unassembled WGS sequence"/>
</dbReference>
<dbReference type="GeneID" id="34559572"/>
<evidence type="ECO:0000256" key="1">
    <source>
        <dbReference type="SAM" id="MobiDB-lite"/>
    </source>
</evidence>
<name>A0A1G4B9Y8_9PEZI</name>
<keyword evidence="3" id="KW-1185">Reference proteome</keyword>